<keyword evidence="3" id="KW-1185">Reference proteome</keyword>
<gene>
    <name evidence="2" type="ORF">N7458_011590</name>
</gene>
<dbReference type="AlphaFoldDB" id="A0AAD6FX83"/>
<feature type="compositionally biased region" description="Polar residues" evidence="1">
    <location>
        <begin position="104"/>
        <end position="116"/>
    </location>
</feature>
<evidence type="ECO:0000256" key="1">
    <source>
        <dbReference type="SAM" id="MobiDB-lite"/>
    </source>
</evidence>
<feature type="region of interest" description="Disordered" evidence="1">
    <location>
        <begin position="1"/>
        <end position="250"/>
    </location>
</feature>
<sequence>MGPQSSATQSQDDHKENPSSPEVAQQQRVKTTTPKEDAPRQRPRRFLAQPIETSSRSVQAQHNALSDDSPSPRPGSLRNEVKNSSEQQSHRADEPPRRFLPQPIETSKASSHQGIASSRPRRFKPELLETDHRSVKGPPGSSSHRHHHVSFGPSKASFELPADRPGPTARQTPPRSASFDVPESRFSYANLLRQHETRRHSFRVPDLPSIPSDGSESSETSCETPSPSSSPRKSSAKPVQSRREGYWNRETRPDEFSPYLLSLAARSAQKELKEQALAAFPNEQVYQPVDHFAIDEEGGDSGDDEYLIYPQPHHIKSRRQSSADLSWELEYMRQHKEEAEQQLRVMVASKHLDFSSPSHNAASRNRGPSPPMLGTDLVLPQSLSPDGTLCEDSLSENNGQGQQDPCHDCGGLWCAGAQPDEAGGAGLWMGTCRKAEGFERGSQVMTGILTPMIQCEEFNFTPGPPLESHMDPRLLRGQLSKSSSTCLTPRKADAEFDDGFVTQIYNYLSLGYPCVARYYDHELTKISGISLEDLRRDDLCTDARGYVVAPLDNLAVGCVRWKALRLYIHEWARQQPNMVEDETGLEAWGVPERRGSWAI</sequence>
<feature type="compositionally biased region" description="Low complexity" evidence="1">
    <location>
        <begin position="209"/>
        <end position="238"/>
    </location>
</feature>
<protein>
    <submittedName>
        <fullName evidence="2">Uncharacterized protein</fullName>
    </submittedName>
</protein>
<proteinExistence type="predicted"/>
<comment type="caution">
    <text evidence="2">The sequence shown here is derived from an EMBL/GenBank/DDBJ whole genome shotgun (WGS) entry which is preliminary data.</text>
</comment>
<dbReference type="EMBL" id="JAPVEA010000009">
    <property type="protein sequence ID" value="KAJ5432434.1"/>
    <property type="molecule type" value="Genomic_DNA"/>
</dbReference>
<evidence type="ECO:0000313" key="3">
    <source>
        <dbReference type="Proteomes" id="UP001213681"/>
    </source>
</evidence>
<evidence type="ECO:0000313" key="2">
    <source>
        <dbReference type="EMBL" id="KAJ5432434.1"/>
    </source>
</evidence>
<dbReference type="RefSeq" id="XP_056759726.1">
    <property type="nucleotide sequence ID" value="XM_056914972.1"/>
</dbReference>
<reference evidence="2" key="1">
    <citation type="submission" date="2022-12" db="EMBL/GenBank/DDBJ databases">
        <authorList>
            <person name="Petersen C."/>
        </authorList>
    </citation>
    <scope>NUCLEOTIDE SEQUENCE</scope>
    <source>
        <strain evidence="2">IBT 16125</strain>
    </source>
</reference>
<reference evidence="2" key="2">
    <citation type="journal article" date="2023" name="IMA Fungus">
        <title>Comparative genomic study of the Penicillium genus elucidates a diverse pangenome and 15 lateral gene transfer events.</title>
        <authorList>
            <person name="Petersen C."/>
            <person name="Sorensen T."/>
            <person name="Nielsen M.R."/>
            <person name="Sondergaard T.E."/>
            <person name="Sorensen J.L."/>
            <person name="Fitzpatrick D.A."/>
            <person name="Frisvad J.C."/>
            <person name="Nielsen K.L."/>
        </authorList>
    </citation>
    <scope>NUCLEOTIDE SEQUENCE</scope>
    <source>
        <strain evidence="2">IBT 16125</strain>
    </source>
</reference>
<feature type="region of interest" description="Disordered" evidence="1">
    <location>
        <begin position="354"/>
        <end position="402"/>
    </location>
</feature>
<accession>A0AAD6FX83</accession>
<dbReference type="Proteomes" id="UP001213681">
    <property type="component" value="Unassembled WGS sequence"/>
</dbReference>
<feature type="compositionally biased region" description="Basic and acidic residues" evidence="1">
    <location>
        <begin position="241"/>
        <end position="250"/>
    </location>
</feature>
<feature type="compositionally biased region" description="Basic and acidic residues" evidence="1">
    <location>
        <begin position="79"/>
        <end position="97"/>
    </location>
</feature>
<dbReference type="GeneID" id="81605215"/>
<feature type="compositionally biased region" description="Polar residues" evidence="1">
    <location>
        <begin position="51"/>
        <end position="69"/>
    </location>
</feature>
<feature type="compositionally biased region" description="Polar residues" evidence="1">
    <location>
        <begin position="18"/>
        <end position="32"/>
    </location>
</feature>
<feature type="compositionally biased region" description="Basic and acidic residues" evidence="1">
    <location>
        <begin position="123"/>
        <end position="134"/>
    </location>
</feature>
<feature type="compositionally biased region" description="Polar residues" evidence="1">
    <location>
        <begin position="1"/>
        <end position="10"/>
    </location>
</feature>
<name>A0AAD6FX83_9EURO</name>
<organism evidence="2 3">
    <name type="scientific">Penicillium daleae</name>
    <dbReference type="NCBI Taxonomy" id="63821"/>
    <lineage>
        <taxon>Eukaryota</taxon>
        <taxon>Fungi</taxon>
        <taxon>Dikarya</taxon>
        <taxon>Ascomycota</taxon>
        <taxon>Pezizomycotina</taxon>
        <taxon>Eurotiomycetes</taxon>
        <taxon>Eurotiomycetidae</taxon>
        <taxon>Eurotiales</taxon>
        <taxon>Aspergillaceae</taxon>
        <taxon>Penicillium</taxon>
    </lineage>
</organism>